<evidence type="ECO:0000313" key="2">
    <source>
        <dbReference type="Proteomes" id="UP000595140"/>
    </source>
</evidence>
<accession>A0A484LR34</accession>
<dbReference type="Proteomes" id="UP000595140">
    <property type="component" value="Unassembled WGS sequence"/>
</dbReference>
<evidence type="ECO:0000313" key="1">
    <source>
        <dbReference type="EMBL" id="VFQ78697.1"/>
    </source>
</evidence>
<gene>
    <name evidence="1" type="ORF">CCAM_LOCUS20473</name>
</gene>
<reference evidence="1 2" key="1">
    <citation type="submission" date="2018-04" db="EMBL/GenBank/DDBJ databases">
        <authorList>
            <person name="Vogel A."/>
        </authorList>
    </citation>
    <scope>NUCLEOTIDE SEQUENCE [LARGE SCALE GENOMIC DNA]</scope>
</reference>
<organism evidence="1 2">
    <name type="scientific">Cuscuta campestris</name>
    <dbReference type="NCBI Taxonomy" id="132261"/>
    <lineage>
        <taxon>Eukaryota</taxon>
        <taxon>Viridiplantae</taxon>
        <taxon>Streptophyta</taxon>
        <taxon>Embryophyta</taxon>
        <taxon>Tracheophyta</taxon>
        <taxon>Spermatophyta</taxon>
        <taxon>Magnoliopsida</taxon>
        <taxon>eudicotyledons</taxon>
        <taxon>Gunneridae</taxon>
        <taxon>Pentapetalae</taxon>
        <taxon>asterids</taxon>
        <taxon>lamiids</taxon>
        <taxon>Solanales</taxon>
        <taxon>Convolvulaceae</taxon>
        <taxon>Cuscuteae</taxon>
        <taxon>Cuscuta</taxon>
        <taxon>Cuscuta subgen. Grammica</taxon>
        <taxon>Cuscuta sect. Cleistogrammica</taxon>
    </lineage>
</organism>
<name>A0A484LR34_9ASTE</name>
<dbReference type="EMBL" id="OOIL02001823">
    <property type="protein sequence ID" value="VFQ78697.1"/>
    <property type="molecule type" value="Genomic_DNA"/>
</dbReference>
<sequence>MKILNQPQFTVSFFVFQPRTDRKATALSPLSICLRSGVISLRLSFTETSDFNLIMLGDSIGAKFIVAKMTLESLIHNRFMGEVQRCDAIK</sequence>
<protein>
    <submittedName>
        <fullName evidence="1">Uncharacterized protein</fullName>
    </submittedName>
</protein>
<keyword evidence="2" id="KW-1185">Reference proteome</keyword>
<proteinExistence type="predicted"/>
<dbReference type="AlphaFoldDB" id="A0A484LR34"/>